<dbReference type="EMBL" id="JADOUF010000001">
    <property type="protein sequence ID" value="MBG6140594.1"/>
    <property type="molecule type" value="Genomic_DNA"/>
</dbReference>
<dbReference type="GO" id="GO:0042781">
    <property type="term" value="F:3'-tRNA processing endoribonuclease activity"/>
    <property type="evidence" value="ECO:0007669"/>
    <property type="project" value="TreeGrafter"/>
</dbReference>
<dbReference type="SMART" id="SM00849">
    <property type="entry name" value="Lactamase_B"/>
    <property type="match status" value="1"/>
</dbReference>
<proteinExistence type="predicted"/>
<gene>
    <name evidence="2" type="ORF">IW245_006788</name>
</gene>
<dbReference type="Pfam" id="PF12706">
    <property type="entry name" value="Lactamase_B_2"/>
    <property type="match status" value="1"/>
</dbReference>
<dbReference type="Gene3D" id="3.60.15.10">
    <property type="entry name" value="Ribonuclease Z/Hydroxyacylglutathione hydrolase-like"/>
    <property type="match status" value="1"/>
</dbReference>
<accession>A0A8J7GX34</accession>
<dbReference type="SUPFAM" id="SSF56281">
    <property type="entry name" value="Metallo-hydrolase/oxidoreductase"/>
    <property type="match status" value="1"/>
</dbReference>
<dbReference type="PANTHER" id="PTHR46018">
    <property type="entry name" value="ZINC PHOSPHODIESTERASE ELAC PROTEIN 1"/>
    <property type="match status" value="1"/>
</dbReference>
<keyword evidence="3" id="KW-1185">Reference proteome</keyword>
<dbReference type="PANTHER" id="PTHR46018:SF4">
    <property type="entry name" value="METALLO-HYDROLASE YHFI-RELATED"/>
    <property type="match status" value="1"/>
</dbReference>
<dbReference type="Proteomes" id="UP000622552">
    <property type="component" value="Unassembled WGS sequence"/>
</dbReference>
<sequence length="248" mass="26637">MKLTVLGCAGSFPGPQSACSGYLVEAAGFRLLIDFGTGTLGALQRLGDMYGIDAIIVTHLHPDHMLDAASYVVARRYCPTGKLPALPLYGPSGVAQRLHDVYDRTDAPLDDVYDFRELTPGEFDLGPFRVTTELMDHPVETFGLRITHGGRSLAYSSDTGPCDALLKLAQGADALLCEASYLEGADNPPHLHLTGKDAGEHATQAGVKLLLITHLVAAWGDEDQTRREVRDAYAGPVDIVRSGSVYEI</sequence>
<evidence type="ECO:0000259" key="1">
    <source>
        <dbReference type="SMART" id="SM00849"/>
    </source>
</evidence>
<name>A0A8J7GX34_9ACTN</name>
<dbReference type="CDD" id="cd07716">
    <property type="entry name" value="RNaseZ_short-form-like_MBL-fold"/>
    <property type="match status" value="1"/>
</dbReference>
<dbReference type="InterPro" id="IPR036866">
    <property type="entry name" value="RibonucZ/Hydroxyglut_hydro"/>
</dbReference>
<reference evidence="2" key="1">
    <citation type="submission" date="2020-11" db="EMBL/GenBank/DDBJ databases">
        <title>Sequencing the genomes of 1000 actinobacteria strains.</title>
        <authorList>
            <person name="Klenk H.-P."/>
        </authorList>
    </citation>
    <scope>NUCLEOTIDE SEQUENCE</scope>
    <source>
        <strain evidence="2">DSM 45356</strain>
    </source>
</reference>
<protein>
    <submittedName>
        <fullName evidence="2">Ribonuclease BN (tRNA processing enzyme)</fullName>
    </submittedName>
</protein>
<comment type="caution">
    <text evidence="2">The sequence shown here is derived from an EMBL/GenBank/DDBJ whole genome shotgun (WGS) entry which is preliminary data.</text>
</comment>
<organism evidence="2 3">
    <name type="scientific">Longispora fulva</name>
    <dbReference type="NCBI Taxonomy" id="619741"/>
    <lineage>
        <taxon>Bacteria</taxon>
        <taxon>Bacillati</taxon>
        <taxon>Actinomycetota</taxon>
        <taxon>Actinomycetes</taxon>
        <taxon>Micromonosporales</taxon>
        <taxon>Micromonosporaceae</taxon>
        <taxon>Longispora</taxon>
    </lineage>
</organism>
<dbReference type="AlphaFoldDB" id="A0A8J7GX34"/>
<dbReference type="InterPro" id="IPR001279">
    <property type="entry name" value="Metallo-B-lactamas"/>
</dbReference>
<feature type="domain" description="Metallo-beta-lactamase" evidence="1">
    <location>
        <begin position="18"/>
        <end position="196"/>
    </location>
</feature>
<evidence type="ECO:0000313" key="2">
    <source>
        <dbReference type="EMBL" id="MBG6140594.1"/>
    </source>
</evidence>
<dbReference type="RefSeq" id="WP_197007125.1">
    <property type="nucleotide sequence ID" value="NZ_BONS01000005.1"/>
</dbReference>
<evidence type="ECO:0000313" key="3">
    <source>
        <dbReference type="Proteomes" id="UP000622552"/>
    </source>
</evidence>